<keyword evidence="6" id="KW-0067">ATP-binding</keyword>
<protein>
    <recommendedName>
        <fullName evidence="1">non-specific serine/threonine protein kinase</fullName>
        <ecNumber evidence="1">2.7.11.1</ecNumber>
    </recommendedName>
</protein>
<dbReference type="RefSeq" id="WP_248956406.1">
    <property type="nucleotide sequence ID" value="NZ_JAKIKU010000009.1"/>
</dbReference>
<dbReference type="InterPro" id="IPR011009">
    <property type="entry name" value="Kinase-like_dom_sf"/>
</dbReference>
<dbReference type="PROSITE" id="PS50011">
    <property type="entry name" value="PROTEIN_KINASE_DOM"/>
    <property type="match status" value="1"/>
</dbReference>
<dbReference type="EC" id="2.7.11.1" evidence="1"/>
<evidence type="ECO:0000313" key="12">
    <source>
        <dbReference type="Proteomes" id="UP001202134"/>
    </source>
</evidence>
<dbReference type="PANTHER" id="PTHR24363">
    <property type="entry name" value="SERINE/THREONINE PROTEIN KINASE"/>
    <property type="match status" value="1"/>
</dbReference>
<organism evidence="11 12">
    <name type="scientific">Shewanella electrodiphila</name>
    <dbReference type="NCBI Taxonomy" id="934143"/>
    <lineage>
        <taxon>Bacteria</taxon>
        <taxon>Pseudomonadati</taxon>
        <taxon>Pseudomonadota</taxon>
        <taxon>Gammaproteobacteria</taxon>
        <taxon>Alteromonadales</taxon>
        <taxon>Shewanellaceae</taxon>
        <taxon>Shewanella</taxon>
    </lineage>
</organism>
<evidence type="ECO:0000256" key="2">
    <source>
        <dbReference type="ARBA" id="ARBA00022527"/>
    </source>
</evidence>
<accession>A0ABT0KTC5</accession>
<keyword evidence="9" id="KW-1133">Transmembrane helix</keyword>
<feature type="domain" description="Protein kinase" evidence="10">
    <location>
        <begin position="78"/>
        <end position="328"/>
    </location>
</feature>
<gene>
    <name evidence="11" type="ORF">L2737_16240</name>
</gene>
<dbReference type="PANTHER" id="PTHR24363:SF0">
    <property type="entry name" value="SERINE_THREONINE KINASE LIKE DOMAIN CONTAINING 1"/>
    <property type="match status" value="1"/>
</dbReference>
<keyword evidence="5 11" id="KW-0418">Kinase</keyword>
<dbReference type="InterPro" id="IPR000719">
    <property type="entry name" value="Prot_kinase_dom"/>
</dbReference>
<keyword evidence="9" id="KW-0812">Transmembrane</keyword>
<evidence type="ECO:0000256" key="3">
    <source>
        <dbReference type="ARBA" id="ARBA00022679"/>
    </source>
</evidence>
<evidence type="ECO:0000256" key="9">
    <source>
        <dbReference type="SAM" id="Phobius"/>
    </source>
</evidence>
<dbReference type="Proteomes" id="UP001202134">
    <property type="component" value="Unassembled WGS sequence"/>
</dbReference>
<evidence type="ECO:0000256" key="6">
    <source>
        <dbReference type="ARBA" id="ARBA00022840"/>
    </source>
</evidence>
<sequence>MIDIVTLYTELSSLSSAEQQLQLSKLKNIDSAIADELERMLQVDDIPLSSSELISQQVTSPAHTPWQSFIAQEVMGFRIKRLLSDTGGMGLVFHAEQTISNSDQTENEIHKAAVKILRRDKLNSHQQTAMFFSEASSLMALDHPNICSIYGVSEVLDHACIVMDYIDGESLDLWLANSKCNQKQKIDVFMQLLEAVCYLHYRDIYHGDLKPQNIIINNQGNLVLIDLGLAKKFKTTAKADNRETIKAFSKNWSAPEQIAGEHCEAMSDVYSLGAILFYLLTSDQLEQRDLHKISDKELHAVLSKALSVKPENRYQDALQFRRVLQQYQTGFPIDEYSMTPVYQLKKLIFRKPFTCLACFLTLYSIISSVLLFANL</sequence>
<name>A0ABT0KTC5_9GAMM</name>
<keyword evidence="12" id="KW-1185">Reference proteome</keyword>
<dbReference type="PROSITE" id="PS00108">
    <property type="entry name" value="PROTEIN_KINASE_ST"/>
    <property type="match status" value="1"/>
</dbReference>
<dbReference type="Pfam" id="PF00069">
    <property type="entry name" value="Pkinase"/>
    <property type="match status" value="1"/>
</dbReference>
<keyword evidence="2 11" id="KW-0723">Serine/threonine-protein kinase</keyword>
<evidence type="ECO:0000256" key="8">
    <source>
        <dbReference type="ARBA" id="ARBA00048679"/>
    </source>
</evidence>
<comment type="caution">
    <text evidence="11">The sequence shown here is derived from an EMBL/GenBank/DDBJ whole genome shotgun (WGS) entry which is preliminary data.</text>
</comment>
<dbReference type="InterPro" id="IPR008271">
    <property type="entry name" value="Ser/Thr_kinase_AS"/>
</dbReference>
<feature type="transmembrane region" description="Helical" evidence="9">
    <location>
        <begin position="353"/>
        <end position="373"/>
    </location>
</feature>
<evidence type="ECO:0000256" key="1">
    <source>
        <dbReference type="ARBA" id="ARBA00012513"/>
    </source>
</evidence>
<evidence type="ECO:0000256" key="5">
    <source>
        <dbReference type="ARBA" id="ARBA00022777"/>
    </source>
</evidence>
<reference evidence="11 12" key="1">
    <citation type="submission" date="2022-01" db="EMBL/GenBank/DDBJ databases">
        <title>Whole genome-based taxonomy of the Shewanellaceae.</title>
        <authorList>
            <person name="Martin-Rodriguez A.J."/>
        </authorList>
    </citation>
    <scope>NUCLEOTIDE SEQUENCE [LARGE SCALE GENOMIC DNA]</scope>
    <source>
        <strain evidence="11 12">DSM 24955</strain>
    </source>
</reference>
<evidence type="ECO:0000259" key="10">
    <source>
        <dbReference type="PROSITE" id="PS50011"/>
    </source>
</evidence>
<comment type="catalytic activity">
    <reaction evidence="7">
        <text>L-threonyl-[protein] + ATP = O-phospho-L-threonyl-[protein] + ADP + H(+)</text>
        <dbReference type="Rhea" id="RHEA:46608"/>
        <dbReference type="Rhea" id="RHEA-COMP:11060"/>
        <dbReference type="Rhea" id="RHEA-COMP:11605"/>
        <dbReference type="ChEBI" id="CHEBI:15378"/>
        <dbReference type="ChEBI" id="CHEBI:30013"/>
        <dbReference type="ChEBI" id="CHEBI:30616"/>
        <dbReference type="ChEBI" id="CHEBI:61977"/>
        <dbReference type="ChEBI" id="CHEBI:456216"/>
        <dbReference type="EC" id="2.7.11.1"/>
    </reaction>
</comment>
<dbReference type="SMART" id="SM00220">
    <property type="entry name" value="S_TKc"/>
    <property type="match status" value="1"/>
</dbReference>
<proteinExistence type="predicted"/>
<dbReference type="SUPFAM" id="SSF56112">
    <property type="entry name" value="Protein kinase-like (PK-like)"/>
    <property type="match status" value="1"/>
</dbReference>
<keyword evidence="9" id="KW-0472">Membrane</keyword>
<dbReference type="EMBL" id="JAKIKU010000009">
    <property type="protein sequence ID" value="MCL1046859.1"/>
    <property type="molecule type" value="Genomic_DNA"/>
</dbReference>
<dbReference type="CDD" id="cd14014">
    <property type="entry name" value="STKc_PknB_like"/>
    <property type="match status" value="1"/>
</dbReference>
<dbReference type="GO" id="GO:0004674">
    <property type="term" value="F:protein serine/threonine kinase activity"/>
    <property type="evidence" value="ECO:0007669"/>
    <property type="project" value="UniProtKB-KW"/>
</dbReference>
<evidence type="ECO:0000256" key="4">
    <source>
        <dbReference type="ARBA" id="ARBA00022741"/>
    </source>
</evidence>
<keyword evidence="4" id="KW-0547">Nucleotide-binding</keyword>
<evidence type="ECO:0000256" key="7">
    <source>
        <dbReference type="ARBA" id="ARBA00047899"/>
    </source>
</evidence>
<keyword evidence="3" id="KW-0808">Transferase</keyword>
<comment type="catalytic activity">
    <reaction evidence="8">
        <text>L-seryl-[protein] + ATP = O-phospho-L-seryl-[protein] + ADP + H(+)</text>
        <dbReference type="Rhea" id="RHEA:17989"/>
        <dbReference type="Rhea" id="RHEA-COMP:9863"/>
        <dbReference type="Rhea" id="RHEA-COMP:11604"/>
        <dbReference type="ChEBI" id="CHEBI:15378"/>
        <dbReference type="ChEBI" id="CHEBI:29999"/>
        <dbReference type="ChEBI" id="CHEBI:30616"/>
        <dbReference type="ChEBI" id="CHEBI:83421"/>
        <dbReference type="ChEBI" id="CHEBI:456216"/>
        <dbReference type="EC" id="2.7.11.1"/>
    </reaction>
</comment>
<dbReference type="Gene3D" id="1.10.510.10">
    <property type="entry name" value="Transferase(Phosphotransferase) domain 1"/>
    <property type="match status" value="1"/>
</dbReference>
<evidence type="ECO:0000313" key="11">
    <source>
        <dbReference type="EMBL" id="MCL1046859.1"/>
    </source>
</evidence>